<feature type="transmembrane region" description="Helical" evidence="7">
    <location>
        <begin position="152"/>
        <end position="172"/>
    </location>
</feature>
<dbReference type="RefSeq" id="WP_110833634.1">
    <property type="nucleotide sequence ID" value="NZ_QKLU01000007.1"/>
</dbReference>
<dbReference type="OrthoDB" id="9760358at2"/>
<evidence type="ECO:0000313" key="10">
    <source>
        <dbReference type="EMBL" id="PYF71484.1"/>
    </source>
</evidence>
<comment type="subcellular location">
    <subcellularLocation>
        <location evidence="1">Cell membrane</location>
        <topology evidence="1">Multi-pass membrane protein</topology>
    </subcellularLocation>
</comment>
<evidence type="ECO:0000256" key="6">
    <source>
        <dbReference type="ARBA" id="ARBA00023136"/>
    </source>
</evidence>
<dbReference type="InterPro" id="IPR039421">
    <property type="entry name" value="Type_1_exporter"/>
</dbReference>
<evidence type="ECO:0000256" key="3">
    <source>
        <dbReference type="ARBA" id="ARBA00022741"/>
    </source>
</evidence>
<dbReference type="EMBL" id="QKLU01000007">
    <property type="protein sequence ID" value="PYF71484.1"/>
    <property type="molecule type" value="Genomic_DNA"/>
</dbReference>
<feature type="transmembrane region" description="Helical" evidence="7">
    <location>
        <begin position="178"/>
        <end position="198"/>
    </location>
</feature>
<evidence type="ECO:0000256" key="2">
    <source>
        <dbReference type="ARBA" id="ARBA00022692"/>
    </source>
</evidence>
<dbReference type="CDD" id="cd18547">
    <property type="entry name" value="ABC_6TM_Tm288_like"/>
    <property type="match status" value="1"/>
</dbReference>
<dbReference type="PROSITE" id="PS50929">
    <property type="entry name" value="ABC_TM1F"/>
    <property type="match status" value="1"/>
</dbReference>
<dbReference type="Proteomes" id="UP000248198">
    <property type="component" value="Unassembled WGS sequence"/>
</dbReference>
<dbReference type="GO" id="GO:0015421">
    <property type="term" value="F:ABC-type oligopeptide transporter activity"/>
    <property type="evidence" value="ECO:0007669"/>
    <property type="project" value="TreeGrafter"/>
</dbReference>
<dbReference type="PANTHER" id="PTHR43394">
    <property type="entry name" value="ATP-DEPENDENT PERMEASE MDL1, MITOCHONDRIAL"/>
    <property type="match status" value="1"/>
</dbReference>
<gene>
    <name evidence="10" type="ORF">B0O44_10799</name>
</gene>
<keyword evidence="11" id="KW-1185">Reference proteome</keyword>
<keyword evidence="4 10" id="KW-0067">ATP-binding</keyword>
<keyword evidence="2 7" id="KW-0812">Transmembrane</keyword>
<dbReference type="InterPro" id="IPR036640">
    <property type="entry name" value="ABC1_TM_sf"/>
</dbReference>
<dbReference type="Gene3D" id="3.40.50.300">
    <property type="entry name" value="P-loop containing nucleotide triphosphate hydrolases"/>
    <property type="match status" value="1"/>
</dbReference>
<dbReference type="SMART" id="SM00382">
    <property type="entry name" value="AAA"/>
    <property type="match status" value="1"/>
</dbReference>
<reference evidence="10 11" key="1">
    <citation type="submission" date="2018-06" db="EMBL/GenBank/DDBJ databases">
        <title>Genomic Encyclopedia of Archaeal and Bacterial Type Strains, Phase II (KMG-II): from individual species to whole genera.</title>
        <authorList>
            <person name="Goeker M."/>
        </authorList>
    </citation>
    <scope>NUCLEOTIDE SEQUENCE [LARGE SCALE GENOMIC DNA]</scope>
    <source>
        <strain evidence="10 11">DSM 27372</strain>
    </source>
</reference>
<organism evidence="10 11">
    <name type="scientific">Pedobacter nutrimenti</name>
    <dbReference type="NCBI Taxonomy" id="1241337"/>
    <lineage>
        <taxon>Bacteria</taxon>
        <taxon>Pseudomonadati</taxon>
        <taxon>Bacteroidota</taxon>
        <taxon>Sphingobacteriia</taxon>
        <taxon>Sphingobacteriales</taxon>
        <taxon>Sphingobacteriaceae</taxon>
        <taxon>Pedobacter</taxon>
    </lineage>
</organism>
<feature type="transmembrane region" description="Helical" evidence="7">
    <location>
        <begin position="36"/>
        <end position="57"/>
    </location>
</feature>
<dbReference type="PANTHER" id="PTHR43394:SF1">
    <property type="entry name" value="ATP-BINDING CASSETTE SUB-FAMILY B MEMBER 10, MITOCHONDRIAL"/>
    <property type="match status" value="1"/>
</dbReference>
<proteinExistence type="predicted"/>
<accession>A0A318U981</accession>
<name>A0A318U981_9SPHI</name>
<evidence type="ECO:0000256" key="4">
    <source>
        <dbReference type="ARBA" id="ARBA00022840"/>
    </source>
</evidence>
<dbReference type="InterPro" id="IPR003439">
    <property type="entry name" value="ABC_transporter-like_ATP-bd"/>
</dbReference>
<sequence length="587" mass="65076">MKNYNLNQISSAGEKKSTLKALNKLLQLIRAERPNLLKALAAILLNSGLLLLGPYLVGHTIDTYIRTKQYHGVLVFSGILLVMYLTAMVTGYFQTKLMGGVGQRMLFTLRNAIFTKLQELPVGFFNQNKAGDLISRVNNDTDKLNQFFSQSLMQFIGSIMTMIGAGIFLLSINVKLGAAGLFPAVLILVFTALLSPWVKRKNAVNLKSTGGMSAEIQESLNNFKVIIAFNRRDYFRKKFDQANHENYKTAIGAGLANNIFMPVYGMLSSFAQLIVLLYGIHLISIGEFSIGLLVSYLSYATNFYNPLRQLAALWASFQVAMAGWDRISQILSLETDLVAVEVAEEEKQAALLEFRNVHFGYEQDRDILHDISFKLEKGKTYALIGPTGGGKTTTASLIARLYDAGKGTVLLQGRDIRSYPAAERSQKIGFILQEPFLFSGTVKDNILYGNEIYKDYSNAQLEEVIRESNLGELLAIFDEGLETKVTSGSDNISLGQKQLIAFMRAVLRKPDLLILDEATANIDTVTEQLLGAILKKLPAETTLVIIAHRLNTIENADQIFFVNSGEVQKAGTMKHAMEMLLEGKRST</sequence>
<dbReference type="Pfam" id="PF00005">
    <property type="entry name" value="ABC_tran"/>
    <property type="match status" value="1"/>
</dbReference>
<dbReference type="PROSITE" id="PS50893">
    <property type="entry name" value="ABC_TRANSPORTER_2"/>
    <property type="match status" value="1"/>
</dbReference>
<dbReference type="GO" id="GO:0005886">
    <property type="term" value="C:plasma membrane"/>
    <property type="evidence" value="ECO:0007669"/>
    <property type="project" value="UniProtKB-SubCell"/>
</dbReference>
<keyword evidence="5 7" id="KW-1133">Transmembrane helix</keyword>
<evidence type="ECO:0000313" key="11">
    <source>
        <dbReference type="Proteomes" id="UP000248198"/>
    </source>
</evidence>
<dbReference type="SUPFAM" id="SSF90123">
    <property type="entry name" value="ABC transporter transmembrane region"/>
    <property type="match status" value="1"/>
</dbReference>
<feature type="domain" description="ABC transporter" evidence="8">
    <location>
        <begin position="352"/>
        <end position="587"/>
    </location>
</feature>
<dbReference type="InterPro" id="IPR011527">
    <property type="entry name" value="ABC1_TM_dom"/>
</dbReference>
<dbReference type="Pfam" id="PF00664">
    <property type="entry name" value="ABC_membrane"/>
    <property type="match status" value="1"/>
</dbReference>
<evidence type="ECO:0000256" key="7">
    <source>
        <dbReference type="SAM" id="Phobius"/>
    </source>
</evidence>
<dbReference type="AlphaFoldDB" id="A0A318U981"/>
<dbReference type="GO" id="GO:0016887">
    <property type="term" value="F:ATP hydrolysis activity"/>
    <property type="evidence" value="ECO:0007669"/>
    <property type="project" value="InterPro"/>
</dbReference>
<dbReference type="InterPro" id="IPR003593">
    <property type="entry name" value="AAA+_ATPase"/>
</dbReference>
<dbReference type="Gene3D" id="1.20.1560.10">
    <property type="entry name" value="ABC transporter type 1, transmembrane domain"/>
    <property type="match status" value="1"/>
</dbReference>
<protein>
    <submittedName>
        <fullName evidence="10">ATP-binding cassette subfamily B protein</fullName>
    </submittedName>
</protein>
<keyword evidence="6 7" id="KW-0472">Membrane</keyword>
<comment type="caution">
    <text evidence="10">The sequence shown here is derived from an EMBL/GenBank/DDBJ whole genome shotgun (WGS) entry which is preliminary data.</text>
</comment>
<keyword evidence="3" id="KW-0547">Nucleotide-binding</keyword>
<dbReference type="SUPFAM" id="SSF52540">
    <property type="entry name" value="P-loop containing nucleoside triphosphate hydrolases"/>
    <property type="match status" value="1"/>
</dbReference>
<feature type="domain" description="ABC transmembrane type-1" evidence="9">
    <location>
        <begin position="39"/>
        <end position="318"/>
    </location>
</feature>
<evidence type="ECO:0000259" key="8">
    <source>
        <dbReference type="PROSITE" id="PS50893"/>
    </source>
</evidence>
<evidence type="ECO:0000256" key="1">
    <source>
        <dbReference type="ARBA" id="ARBA00004651"/>
    </source>
</evidence>
<feature type="transmembrane region" description="Helical" evidence="7">
    <location>
        <begin position="69"/>
        <end position="93"/>
    </location>
</feature>
<dbReference type="GO" id="GO:0005524">
    <property type="term" value="F:ATP binding"/>
    <property type="evidence" value="ECO:0007669"/>
    <property type="project" value="UniProtKB-KW"/>
</dbReference>
<dbReference type="InterPro" id="IPR027417">
    <property type="entry name" value="P-loop_NTPase"/>
</dbReference>
<evidence type="ECO:0000259" key="9">
    <source>
        <dbReference type="PROSITE" id="PS50929"/>
    </source>
</evidence>
<evidence type="ECO:0000256" key="5">
    <source>
        <dbReference type="ARBA" id="ARBA00022989"/>
    </source>
</evidence>